<reference evidence="8" key="1">
    <citation type="submission" date="2014-12" db="EMBL/GenBank/DDBJ databases">
        <title>Insight into the proteome of Arion vulgaris.</title>
        <authorList>
            <person name="Aradska J."/>
            <person name="Bulat T."/>
            <person name="Smidak R."/>
            <person name="Sarate P."/>
            <person name="Gangsoo J."/>
            <person name="Sialana F."/>
            <person name="Bilban M."/>
            <person name="Lubec G."/>
        </authorList>
    </citation>
    <scope>NUCLEOTIDE SEQUENCE</scope>
    <source>
        <tissue evidence="8">Skin</tissue>
    </source>
</reference>
<evidence type="ECO:0000256" key="1">
    <source>
        <dbReference type="ARBA" id="ARBA00004123"/>
    </source>
</evidence>
<feature type="non-terminal residue" evidence="8">
    <location>
        <position position="77"/>
    </location>
</feature>
<dbReference type="GO" id="GO:0005634">
    <property type="term" value="C:nucleus"/>
    <property type="evidence" value="ECO:0007669"/>
    <property type="project" value="UniProtKB-SubCell"/>
</dbReference>
<feature type="non-terminal residue" evidence="8">
    <location>
        <position position="1"/>
    </location>
</feature>
<evidence type="ECO:0000256" key="3">
    <source>
        <dbReference type="ARBA" id="ARBA00005795"/>
    </source>
</evidence>
<proteinExistence type="inferred from homology"/>
<keyword evidence="4" id="KW-0158">Chromosome</keyword>
<dbReference type="EMBL" id="HACG01008070">
    <property type="protein sequence ID" value="CEK54935.1"/>
    <property type="molecule type" value="Transcribed_RNA"/>
</dbReference>
<gene>
    <name evidence="8" type="primary">ORF23966</name>
</gene>
<dbReference type="Pfam" id="PF11802">
    <property type="entry name" value="CENP-K"/>
    <property type="match status" value="1"/>
</dbReference>
<dbReference type="InterPro" id="IPR020993">
    <property type="entry name" value="Centromere_CenpK"/>
</dbReference>
<accession>A0A0B6YHG1</accession>
<evidence type="ECO:0000256" key="4">
    <source>
        <dbReference type="ARBA" id="ARBA00022454"/>
    </source>
</evidence>
<evidence type="ECO:0000256" key="7">
    <source>
        <dbReference type="ARBA" id="ARBA00023328"/>
    </source>
</evidence>
<evidence type="ECO:0000256" key="2">
    <source>
        <dbReference type="ARBA" id="ARBA00004584"/>
    </source>
</evidence>
<dbReference type="GO" id="GO:0000070">
    <property type="term" value="P:mitotic sister chromatid segregation"/>
    <property type="evidence" value="ECO:0007669"/>
    <property type="project" value="TreeGrafter"/>
</dbReference>
<evidence type="ECO:0000313" key="8">
    <source>
        <dbReference type="EMBL" id="CEK54935.1"/>
    </source>
</evidence>
<keyword evidence="7" id="KW-0137">Centromere</keyword>
<comment type="similarity">
    <text evidence="3">Belongs to the CENP-K/MCM22 family.</text>
</comment>
<dbReference type="PANTHER" id="PTHR14401:SF6">
    <property type="entry name" value="CENTROMERE PROTEIN K"/>
    <property type="match status" value="1"/>
</dbReference>
<comment type="subcellular location">
    <subcellularLocation>
        <location evidence="2">Chromosome</location>
        <location evidence="2">Centromere</location>
    </subcellularLocation>
    <subcellularLocation>
        <location evidence="1">Nucleus</location>
    </subcellularLocation>
</comment>
<keyword evidence="6" id="KW-0539">Nucleus</keyword>
<keyword evidence="5" id="KW-0175">Coiled coil</keyword>
<sequence length="77" mass="8936">KYFPLSHHKVDEGILGKSTYDGVGNTLSMKDIIGRLIEQSLNSREQPYIDIDEKFWPPHVEFLLRCQIVLKDPQNSH</sequence>
<dbReference type="GO" id="GO:0051382">
    <property type="term" value="P:kinetochore assembly"/>
    <property type="evidence" value="ECO:0007669"/>
    <property type="project" value="InterPro"/>
</dbReference>
<dbReference type="PANTHER" id="PTHR14401">
    <property type="entry name" value="CENTROMERE PROTEIN K"/>
    <property type="match status" value="1"/>
</dbReference>
<protein>
    <submittedName>
        <fullName evidence="8">Uncharacterized protein</fullName>
    </submittedName>
</protein>
<organism evidence="8">
    <name type="scientific">Arion vulgaris</name>
    <dbReference type="NCBI Taxonomy" id="1028688"/>
    <lineage>
        <taxon>Eukaryota</taxon>
        <taxon>Metazoa</taxon>
        <taxon>Spiralia</taxon>
        <taxon>Lophotrochozoa</taxon>
        <taxon>Mollusca</taxon>
        <taxon>Gastropoda</taxon>
        <taxon>Heterobranchia</taxon>
        <taxon>Euthyneura</taxon>
        <taxon>Panpulmonata</taxon>
        <taxon>Eupulmonata</taxon>
        <taxon>Stylommatophora</taxon>
        <taxon>Helicina</taxon>
        <taxon>Arionoidea</taxon>
        <taxon>Arionidae</taxon>
        <taxon>Arion</taxon>
    </lineage>
</organism>
<dbReference type="GO" id="GO:0000775">
    <property type="term" value="C:chromosome, centromeric region"/>
    <property type="evidence" value="ECO:0007669"/>
    <property type="project" value="UniProtKB-SubCell"/>
</dbReference>
<evidence type="ECO:0000256" key="5">
    <source>
        <dbReference type="ARBA" id="ARBA00023054"/>
    </source>
</evidence>
<name>A0A0B6YHG1_9EUPU</name>
<evidence type="ECO:0000256" key="6">
    <source>
        <dbReference type="ARBA" id="ARBA00023242"/>
    </source>
</evidence>
<dbReference type="AlphaFoldDB" id="A0A0B6YHG1"/>